<protein>
    <submittedName>
        <fullName evidence="3">Uncharacterized protein</fullName>
    </submittedName>
</protein>
<feature type="compositionally biased region" description="Polar residues" evidence="1">
    <location>
        <begin position="168"/>
        <end position="177"/>
    </location>
</feature>
<feature type="compositionally biased region" description="Basic and acidic residues" evidence="1">
    <location>
        <begin position="124"/>
        <end position="133"/>
    </location>
</feature>
<reference evidence="3 4" key="1">
    <citation type="journal article" date="2021" name="J. Hered.">
        <title>A chromosome-level genome assembly of the parasitoid wasp, Cotesia glomerata (Hymenoptera: Braconidae).</title>
        <authorList>
            <person name="Pinto B.J."/>
            <person name="Weis J.J."/>
            <person name="Gamble T."/>
            <person name="Ode P.J."/>
            <person name="Paul R."/>
            <person name="Zaspel J.M."/>
        </authorList>
    </citation>
    <scope>NUCLEOTIDE SEQUENCE [LARGE SCALE GENOMIC DNA]</scope>
    <source>
        <strain evidence="3">CgM1</strain>
    </source>
</reference>
<comment type="caution">
    <text evidence="3">The sequence shown here is derived from an EMBL/GenBank/DDBJ whole genome shotgun (WGS) entry which is preliminary data.</text>
</comment>
<dbReference type="EMBL" id="JAHXZJ010000001">
    <property type="protein sequence ID" value="KAH0568187.1"/>
    <property type="molecule type" value="Genomic_DNA"/>
</dbReference>
<dbReference type="AlphaFoldDB" id="A0AAV7J7X0"/>
<evidence type="ECO:0000256" key="2">
    <source>
        <dbReference type="SAM" id="SignalP"/>
    </source>
</evidence>
<dbReference type="PANTHER" id="PTHR11008">
    <property type="entry name" value="PROTEIN TAKEOUT-LIKE PROTEIN"/>
    <property type="match status" value="1"/>
</dbReference>
<dbReference type="SMART" id="SM00700">
    <property type="entry name" value="JHBP"/>
    <property type="match status" value="1"/>
</dbReference>
<feature type="signal peptide" evidence="2">
    <location>
        <begin position="1"/>
        <end position="18"/>
    </location>
</feature>
<evidence type="ECO:0000313" key="4">
    <source>
        <dbReference type="Proteomes" id="UP000826195"/>
    </source>
</evidence>
<feature type="compositionally biased region" description="Low complexity" evidence="1">
    <location>
        <begin position="236"/>
        <end position="256"/>
    </location>
</feature>
<feature type="compositionally biased region" description="Polar residues" evidence="1">
    <location>
        <begin position="263"/>
        <end position="287"/>
    </location>
</feature>
<feature type="compositionally biased region" description="Basic and acidic residues" evidence="1">
    <location>
        <begin position="288"/>
        <end position="302"/>
    </location>
</feature>
<dbReference type="Gene3D" id="3.15.10.30">
    <property type="entry name" value="Haemolymph juvenile hormone binding protein"/>
    <property type="match status" value="2"/>
</dbReference>
<feature type="region of interest" description="Disordered" evidence="1">
    <location>
        <begin position="314"/>
        <end position="358"/>
    </location>
</feature>
<dbReference type="Proteomes" id="UP000826195">
    <property type="component" value="Unassembled WGS sequence"/>
</dbReference>
<name>A0AAV7J7X0_COTGL</name>
<dbReference type="PANTHER" id="PTHR11008:SF14">
    <property type="entry name" value="CIRCADIAN CLOCK-CONTROLLED PROTEIN-LIKE PROTEIN"/>
    <property type="match status" value="1"/>
</dbReference>
<feature type="compositionally biased region" description="Basic and acidic residues" evidence="1">
    <location>
        <begin position="317"/>
        <end position="329"/>
    </location>
</feature>
<accession>A0AAV7J7X0</accession>
<keyword evidence="4" id="KW-1185">Reference proteome</keyword>
<evidence type="ECO:0000313" key="3">
    <source>
        <dbReference type="EMBL" id="KAH0568187.1"/>
    </source>
</evidence>
<feature type="compositionally biased region" description="Low complexity" evidence="1">
    <location>
        <begin position="178"/>
        <end position="206"/>
    </location>
</feature>
<feature type="region of interest" description="Disordered" evidence="1">
    <location>
        <begin position="234"/>
        <end position="302"/>
    </location>
</feature>
<dbReference type="Pfam" id="PF06585">
    <property type="entry name" value="JHBP"/>
    <property type="match status" value="2"/>
</dbReference>
<gene>
    <name evidence="3" type="ORF">KQX54_019491</name>
</gene>
<dbReference type="InterPro" id="IPR038606">
    <property type="entry name" value="To_sf"/>
</dbReference>
<sequence>MRLIVLYLLIALISKASCATSLLEMSQNLWSKFLNGGLVNIGPLDPLRIPMVKVDQSQNKTNYRIILKNIEITGLNQSTLESIHIGKGSVKSNLSEYEAGYVSYSDRNVIDSIRYRFHTVVKEPKTQDSEELRVQPIETFEESESENRYANDQSQRRYNNQQSQQRYTNGEQRFNNDQQSQQRSTKGQQRFNNDQQNQQRYSNNQQNQQRYTINNQERFNNQQNQQRYNDERFTNQHHQQNSEQQPQGTQGSQYQEGFDNRRSQSNSDRYNNNYRGNQQHRYQSRPQENVRPKESQSHGRDQELYLVYAQSQTNYENQRREQKNQDPRVHQPQSFVTESSVETQKPFTNKGSPTRFSLNLRARPPCVHEEKDAETFNVKDRNGESQRLENQPGYVDIVYADQNSNKERHFGNLRIEPKKDRIVYRLSDLMKDLDSHRKFIIHNFTESELLLKRNDGVRTAEESKRIKDLIRYAKDFQEEQGYFEEGMEITYHFGNETEPKVFDGKRTKRAHEDENEDDIIHVIMKIHAPLIKVKSGYVLMGSVGKQVLRGDGVLNAQFTDVTGEFTVELKKTGNTTMIVRAARARLQANSKNVTFQGMDENGPVEEILTQAPGVTPCSPSESPDAYDSCVLQQLMILTPQLVKGIPSLKLPPLDPLSLPSLIVDRNLDAIRVKANLSSVRVYGASNYEIDELRAKPNDLSVFLRLRIPYIHVKGNYEVKGNLLLISLNGNGAFKGNFTNTQVRVSAQGKEVVDKNQVTRIELSKLSTKLRIGGGNIKLKTPPTQVRAADAATSFFNSNPRLVLDIINPIIEETAASIGKALAARALGALTKDEILP</sequence>
<organism evidence="3 4">
    <name type="scientific">Cotesia glomerata</name>
    <name type="common">Lepidopteran parasitic wasp</name>
    <name type="synonym">Apanteles glomeratus</name>
    <dbReference type="NCBI Taxonomy" id="32391"/>
    <lineage>
        <taxon>Eukaryota</taxon>
        <taxon>Metazoa</taxon>
        <taxon>Ecdysozoa</taxon>
        <taxon>Arthropoda</taxon>
        <taxon>Hexapoda</taxon>
        <taxon>Insecta</taxon>
        <taxon>Pterygota</taxon>
        <taxon>Neoptera</taxon>
        <taxon>Endopterygota</taxon>
        <taxon>Hymenoptera</taxon>
        <taxon>Apocrita</taxon>
        <taxon>Ichneumonoidea</taxon>
        <taxon>Braconidae</taxon>
        <taxon>Microgastrinae</taxon>
        <taxon>Cotesia</taxon>
    </lineage>
</organism>
<keyword evidence="2" id="KW-0732">Signal</keyword>
<feature type="compositionally biased region" description="Polar residues" evidence="1">
    <location>
        <begin position="331"/>
        <end position="357"/>
    </location>
</feature>
<feature type="compositionally biased region" description="Low complexity" evidence="1">
    <location>
        <begin position="156"/>
        <end position="167"/>
    </location>
</feature>
<evidence type="ECO:0000256" key="1">
    <source>
        <dbReference type="SAM" id="MobiDB-lite"/>
    </source>
</evidence>
<proteinExistence type="predicted"/>
<feature type="region of interest" description="Disordered" evidence="1">
    <location>
        <begin position="124"/>
        <end position="206"/>
    </location>
</feature>
<dbReference type="InterPro" id="IPR010562">
    <property type="entry name" value="Haemolymph_juvenile_hormone-bd"/>
</dbReference>
<feature type="chain" id="PRO_5043709198" evidence="2">
    <location>
        <begin position="19"/>
        <end position="836"/>
    </location>
</feature>